<keyword evidence="2" id="KW-1185">Reference proteome</keyword>
<accession>A0A2G4YP41</accession>
<dbReference type="InParanoid" id="A0A2G4YP41"/>
<name>A0A2G4YP41_9PROT</name>
<evidence type="ECO:0000313" key="2">
    <source>
        <dbReference type="Proteomes" id="UP000229730"/>
    </source>
</evidence>
<dbReference type="Pfam" id="PF05013">
    <property type="entry name" value="FGase"/>
    <property type="match status" value="1"/>
</dbReference>
<organism evidence="1 2">
    <name type="scientific">Paremcibacter congregatus</name>
    <dbReference type="NCBI Taxonomy" id="2043170"/>
    <lineage>
        <taxon>Bacteria</taxon>
        <taxon>Pseudomonadati</taxon>
        <taxon>Pseudomonadota</taxon>
        <taxon>Alphaproteobacteria</taxon>
        <taxon>Emcibacterales</taxon>
        <taxon>Emcibacteraceae</taxon>
        <taxon>Paremcibacter</taxon>
    </lineage>
</organism>
<sequence>MTDRPDHFTPYHFTKGRGPILVSMPHVGLALPEDIAASLSDEARKLTDTDWYVDRLYDFLDDLGCSVIKARYSRYVIDLNRGEAGQALYPGMSETELCPTTGFGTEPLYLAGQAPGPQEIARRKALYWQPYHDQIAAELARIKQEFGFAILWDAHSIQSRVPRFFDGRLPDLNLGTGNGVSCDPALAELLREIGEASDYSTILNGRFKGGYITRHYGDPAANIHAVQMETSQITYMDEAPDFIFQEARAARLRPVLKDMLRQCQKFF</sequence>
<dbReference type="AlphaFoldDB" id="A0A2G4YP41"/>
<dbReference type="InterPro" id="IPR007709">
    <property type="entry name" value="N-FG_amidohydro"/>
</dbReference>
<protein>
    <submittedName>
        <fullName evidence="1">N-formylglutamate deformylase</fullName>
    </submittedName>
</protein>
<dbReference type="SUPFAM" id="SSF53187">
    <property type="entry name" value="Zn-dependent exopeptidases"/>
    <property type="match status" value="1"/>
</dbReference>
<dbReference type="EMBL" id="PDEM01000025">
    <property type="protein sequence ID" value="PHZ84065.1"/>
    <property type="molecule type" value="Genomic_DNA"/>
</dbReference>
<dbReference type="NCBIfam" id="TIGR02017">
    <property type="entry name" value="hutG_amidohyd"/>
    <property type="match status" value="1"/>
</dbReference>
<gene>
    <name evidence="1" type="primary">hutG</name>
    <name evidence="1" type="ORF">CRD36_12740</name>
</gene>
<reference evidence="1 2" key="1">
    <citation type="submission" date="2017-10" db="EMBL/GenBank/DDBJ databases">
        <title>Frigbacter circumglobatus gen. nov. sp. nov., isolated from sediment cultured in situ.</title>
        <authorList>
            <person name="Zhao Z."/>
        </authorList>
    </citation>
    <scope>NUCLEOTIDE SEQUENCE [LARGE SCALE GENOMIC DNA]</scope>
    <source>
        <strain evidence="1 2">ZYL</strain>
    </source>
</reference>
<proteinExistence type="predicted"/>
<dbReference type="RefSeq" id="WP_099473865.1">
    <property type="nucleotide sequence ID" value="NZ_CP041025.1"/>
</dbReference>
<dbReference type="InterPro" id="IPR010247">
    <property type="entry name" value="HutG_amidohyd"/>
</dbReference>
<evidence type="ECO:0000313" key="1">
    <source>
        <dbReference type="EMBL" id="PHZ84065.1"/>
    </source>
</evidence>
<comment type="caution">
    <text evidence="1">The sequence shown here is derived from an EMBL/GenBank/DDBJ whole genome shotgun (WGS) entry which is preliminary data.</text>
</comment>
<dbReference type="Proteomes" id="UP000229730">
    <property type="component" value="Unassembled WGS sequence"/>
</dbReference>
<dbReference type="Gene3D" id="3.40.630.40">
    <property type="entry name" value="Zn-dependent exopeptidases"/>
    <property type="match status" value="1"/>
</dbReference>
<dbReference type="OrthoDB" id="8716700at2"/>